<reference evidence="1" key="1">
    <citation type="journal article" date="2014" name="Front. Microbiol.">
        <title>High frequency of phylogenetically diverse reductive dehalogenase-homologous genes in deep subseafloor sedimentary metagenomes.</title>
        <authorList>
            <person name="Kawai M."/>
            <person name="Futagami T."/>
            <person name="Toyoda A."/>
            <person name="Takaki Y."/>
            <person name="Nishi S."/>
            <person name="Hori S."/>
            <person name="Arai W."/>
            <person name="Tsubouchi T."/>
            <person name="Morono Y."/>
            <person name="Uchiyama I."/>
            <person name="Ito T."/>
            <person name="Fujiyama A."/>
            <person name="Inagaki F."/>
            <person name="Takami H."/>
        </authorList>
    </citation>
    <scope>NUCLEOTIDE SEQUENCE</scope>
    <source>
        <strain evidence="1">Expedition CK06-06</strain>
    </source>
</reference>
<gene>
    <name evidence="1" type="ORF">S01H1_85322</name>
</gene>
<comment type="caution">
    <text evidence="1">The sequence shown here is derived from an EMBL/GenBank/DDBJ whole genome shotgun (WGS) entry which is preliminary data.</text>
</comment>
<sequence>WYNASWGYRKKITIDYTKVDANLTNFPVYVNLANLGSDFFSNVKGDGGDIRITKSDGTTELPREIVAINTGAETGEIHFKADSLSSSSPSTEF</sequence>
<feature type="non-terminal residue" evidence="1">
    <location>
        <position position="1"/>
    </location>
</feature>
<name>X0ZM62_9ZZZZ</name>
<evidence type="ECO:0000313" key="1">
    <source>
        <dbReference type="EMBL" id="GAG49321.1"/>
    </source>
</evidence>
<feature type="non-terminal residue" evidence="1">
    <location>
        <position position="93"/>
    </location>
</feature>
<dbReference type="AlphaFoldDB" id="X0ZM62"/>
<dbReference type="EMBL" id="BARS01058552">
    <property type="protein sequence ID" value="GAG49321.1"/>
    <property type="molecule type" value="Genomic_DNA"/>
</dbReference>
<protein>
    <submittedName>
        <fullName evidence="1">Uncharacterized protein</fullName>
    </submittedName>
</protein>
<organism evidence="1">
    <name type="scientific">marine sediment metagenome</name>
    <dbReference type="NCBI Taxonomy" id="412755"/>
    <lineage>
        <taxon>unclassified sequences</taxon>
        <taxon>metagenomes</taxon>
        <taxon>ecological metagenomes</taxon>
    </lineage>
</organism>
<proteinExistence type="predicted"/>
<accession>X0ZM62</accession>